<sequence length="776" mass="85804">MGYLGNNQTRHPWGIFFFKGWIQRVRRNREQSIDFFLDEKESDVMREWNEVSMEQRRNTWAGETGDPGENPPTSGIVRHDSHMRKSGSDFAGKRTRYTYVGGDRITGPSRSQFIVRWHRDKLLTLVRKNAGSSPAILISVYHGIHLITPGGVMSEVSMEQRRRARGWGNGSYSRKPADQRHRTSRFPRANIWERHGRAFNPVHNDGKRAFASIAVCQSVRAAVSPSRHLRNPNCIAEKNVICDEATLNTTGPHLPGFVLERSAISRHEELVHPGSSSRLLVPGRLQVKKRGGDTGDTNTHALRLIAPTRKALFTSHQCELSSFPGRVNPGFPQAGIVPDNAAGLSVFLRDLPVAATYSTAYYNALADVVLSSVKDNAMGFYVDPYKMDNVTDKYRVRQIGTSSLSKLCLVFDWIGCSVSTVTSSLSGLCDCRVIVNKKSQGRTHEIYHCRTHAKMAEVIPVASFSAWDRSDADANLLQGLITYKLSILNGVVKGAENMTRSGDVTVFTNSATNITDITFTLYFSHLTFDVDFLGKGLLVKASGDAYGEITDLTTTIVMQTNYTNSSAVTASILQLSVDKIGLLAPHQGQPGSIPGRLTTGFSPVRIVPDDTACRRVFSGISRFSHLFIPALLHNHLASPPSALKTSIILGRGNRRSPIKPTEQLHRPSRFPRAKNWEIPGLKVNPVRIGGRRAVSKNERAFKSAQFAVSSLSTTLLSCCSKIKATIKSTNLISTAIMNVMSKLILRFFKSYVVDLMETNMVAVLTSALSTMTFDFS</sequence>
<feature type="region of interest" description="Disordered" evidence="1">
    <location>
        <begin position="55"/>
        <end position="88"/>
    </location>
</feature>
<evidence type="ECO:0000256" key="1">
    <source>
        <dbReference type="SAM" id="MobiDB-lite"/>
    </source>
</evidence>
<evidence type="ECO:0000313" key="2">
    <source>
        <dbReference type="EMBL" id="KAJ8873746.1"/>
    </source>
</evidence>
<reference evidence="2 3" key="1">
    <citation type="submission" date="2023-02" db="EMBL/GenBank/DDBJ databases">
        <title>LHISI_Scaffold_Assembly.</title>
        <authorList>
            <person name="Stuart O.P."/>
            <person name="Cleave R."/>
            <person name="Magrath M.J.L."/>
            <person name="Mikheyev A.S."/>
        </authorList>
    </citation>
    <scope>NUCLEOTIDE SEQUENCE [LARGE SCALE GENOMIC DNA]</scope>
    <source>
        <strain evidence="2">Daus_M_001</strain>
        <tissue evidence="2">Leg muscle</tissue>
    </source>
</reference>
<comment type="caution">
    <text evidence="2">The sequence shown here is derived from an EMBL/GenBank/DDBJ whole genome shotgun (WGS) entry which is preliminary data.</text>
</comment>
<name>A0ABQ9GNZ2_9NEOP</name>
<dbReference type="EMBL" id="JARBHB010000010">
    <property type="protein sequence ID" value="KAJ8873746.1"/>
    <property type="molecule type" value="Genomic_DNA"/>
</dbReference>
<accession>A0ABQ9GNZ2</accession>
<organism evidence="2 3">
    <name type="scientific">Dryococelus australis</name>
    <dbReference type="NCBI Taxonomy" id="614101"/>
    <lineage>
        <taxon>Eukaryota</taxon>
        <taxon>Metazoa</taxon>
        <taxon>Ecdysozoa</taxon>
        <taxon>Arthropoda</taxon>
        <taxon>Hexapoda</taxon>
        <taxon>Insecta</taxon>
        <taxon>Pterygota</taxon>
        <taxon>Neoptera</taxon>
        <taxon>Polyneoptera</taxon>
        <taxon>Phasmatodea</taxon>
        <taxon>Verophasmatodea</taxon>
        <taxon>Anareolatae</taxon>
        <taxon>Phasmatidae</taxon>
        <taxon>Eurycanthinae</taxon>
        <taxon>Dryococelus</taxon>
    </lineage>
</organism>
<gene>
    <name evidence="2" type="ORF">PR048_024580</name>
</gene>
<protein>
    <submittedName>
        <fullName evidence="2">Uncharacterized protein</fullName>
    </submittedName>
</protein>
<keyword evidence="3" id="KW-1185">Reference proteome</keyword>
<evidence type="ECO:0000313" key="3">
    <source>
        <dbReference type="Proteomes" id="UP001159363"/>
    </source>
</evidence>
<dbReference type="Proteomes" id="UP001159363">
    <property type="component" value="Chromosome 9"/>
</dbReference>
<proteinExistence type="predicted"/>